<keyword evidence="3" id="KW-1185">Reference proteome</keyword>
<dbReference type="Proteomes" id="UP000828390">
    <property type="component" value="Unassembled WGS sequence"/>
</dbReference>
<comment type="caution">
    <text evidence="2">The sequence shown here is derived from an EMBL/GenBank/DDBJ whole genome shotgun (WGS) entry which is preliminary data.</text>
</comment>
<name>A0A9D4ERI1_DREPO</name>
<evidence type="ECO:0000256" key="1">
    <source>
        <dbReference type="SAM" id="MobiDB-lite"/>
    </source>
</evidence>
<feature type="compositionally biased region" description="Basic and acidic residues" evidence="1">
    <location>
        <begin position="49"/>
        <end position="61"/>
    </location>
</feature>
<dbReference type="AlphaFoldDB" id="A0A9D4ERI1"/>
<proteinExistence type="predicted"/>
<sequence>MAHSLTRSPFWRLSTKKAGLVWTCCQAQLSMHDCFPRTTRGRLLLRQSEEKQDGQCERMDNPSHGGITLSSPQQT</sequence>
<reference evidence="2" key="2">
    <citation type="submission" date="2020-11" db="EMBL/GenBank/DDBJ databases">
        <authorList>
            <person name="McCartney M.A."/>
            <person name="Auch B."/>
            <person name="Kono T."/>
            <person name="Mallez S."/>
            <person name="Becker A."/>
            <person name="Gohl D.M."/>
            <person name="Silverstein K.A.T."/>
            <person name="Koren S."/>
            <person name="Bechman K.B."/>
            <person name="Herman A."/>
            <person name="Abrahante J.E."/>
            <person name="Garbe J."/>
        </authorList>
    </citation>
    <scope>NUCLEOTIDE SEQUENCE</scope>
    <source>
        <strain evidence="2">Duluth1</strain>
        <tissue evidence="2">Whole animal</tissue>
    </source>
</reference>
<accession>A0A9D4ERI1</accession>
<dbReference type="EMBL" id="JAIWYP010000008">
    <property type="protein sequence ID" value="KAH3782672.1"/>
    <property type="molecule type" value="Genomic_DNA"/>
</dbReference>
<gene>
    <name evidence="2" type="ORF">DPMN_160591</name>
</gene>
<organism evidence="2 3">
    <name type="scientific">Dreissena polymorpha</name>
    <name type="common">Zebra mussel</name>
    <name type="synonym">Mytilus polymorpha</name>
    <dbReference type="NCBI Taxonomy" id="45954"/>
    <lineage>
        <taxon>Eukaryota</taxon>
        <taxon>Metazoa</taxon>
        <taxon>Spiralia</taxon>
        <taxon>Lophotrochozoa</taxon>
        <taxon>Mollusca</taxon>
        <taxon>Bivalvia</taxon>
        <taxon>Autobranchia</taxon>
        <taxon>Heteroconchia</taxon>
        <taxon>Euheterodonta</taxon>
        <taxon>Imparidentia</taxon>
        <taxon>Neoheterodontei</taxon>
        <taxon>Myida</taxon>
        <taxon>Dreissenoidea</taxon>
        <taxon>Dreissenidae</taxon>
        <taxon>Dreissena</taxon>
    </lineage>
</organism>
<feature type="region of interest" description="Disordered" evidence="1">
    <location>
        <begin position="49"/>
        <end position="75"/>
    </location>
</feature>
<evidence type="ECO:0000313" key="2">
    <source>
        <dbReference type="EMBL" id="KAH3782672.1"/>
    </source>
</evidence>
<evidence type="ECO:0000313" key="3">
    <source>
        <dbReference type="Proteomes" id="UP000828390"/>
    </source>
</evidence>
<protein>
    <submittedName>
        <fullName evidence="2">Uncharacterized protein</fullName>
    </submittedName>
</protein>
<reference evidence="2" key="1">
    <citation type="journal article" date="2019" name="bioRxiv">
        <title>The Genome of the Zebra Mussel, Dreissena polymorpha: A Resource for Invasive Species Research.</title>
        <authorList>
            <person name="McCartney M.A."/>
            <person name="Auch B."/>
            <person name="Kono T."/>
            <person name="Mallez S."/>
            <person name="Zhang Y."/>
            <person name="Obille A."/>
            <person name="Becker A."/>
            <person name="Abrahante J.E."/>
            <person name="Garbe J."/>
            <person name="Badalamenti J.P."/>
            <person name="Herman A."/>
            <person name="Mangelson H."/>
            <person name="Liachko I."/>
            <person name="Sullivan S."/>
            <person name="Sone E.D."/>
            <person name="Koren S."/>
            <person name="Silverstein K.A.T."/>
            <person name="Beckman K.B."/>
            <person name="Gohl D.M."/>
        </authorList>
    </citation>
    <scope>NUCLEOTIDE SEQUENCE</scope>
    <source>
        <strain evidence="2">Duluth1</strain>
        <tissue evidence="2">Whole animal</tissue>
    </source>
</reference>